<sequence length="88" mass="10200">MSLIDPSSRKLVPEFKAEDLIFTVPYFRLHLLVESAQIKDGPHRLSIKNADAIYPRRFFTLIIALTSRRANLLDKLQWGFAINFLEVL</sequence>
<comment type="caution">
    <text evidence="1">The sequence shown here is derived from an EMBL/GenBank/DDBJ whole genome shotgun (WGS) entry which is preliminary data.</text>
</comment>
<dbReference type="AlphaFoldDB" id="A0A2T0ATI0"/>
<dbReference type="Proteomes" id="UP000238415">
    <property type="component" value="Unassembled WGS sequence"/>
</dbReference>
<evidence type="ECO:0000313" key="1">
    <source>
        <dbReference type="EMBL" id="PRR73686.1"/>
    </source>
</evidence>
<reference evidence="1 2" key="1">
    <citation type="submission" date="2018-03" db="EMBL/GenBank/DDBJ databases">
        <title>Genome sequence of Moorella humiferrea DSM 23265.</title>
        <authorList>
            <person name="Poehlein A."/>
            <person name="Daniel R."/>
        </authorList>
    </citation>
    <scope>NUCLEOTIDE SEQUENCE [LARGE SCALE GENOMIC DNA]</scope>
    <source>
        <strain evidence="1 2">DSM 23265</strain>
    </source>
</reference>
<evidence type="ECO:0000313" key="2">
    <source>
        <dbReference type="Proteomes" id="UP000238415"/>
    </source>
</evidence>
<proteinExistence type="predicted"/>
<protein>
    <submittedName>
        <fullName evidence="1">Uncharacterized protein</fullName>
    </submittedName>
</protein>
<keyword evidence="2" id="KW-1185">Reference proteome</keyword>
<organism evidence="1 2">
    <name type="scientific">Neomoorella humiferrea</name>
    <dbReference type="NCBI Taxonomy" id="676965"/>
    <lineage>
        <taxon>Bacteria</taxon>
        <taxon>Bacillati</taxon>
        <taxon>Bacillota</taxon>
        <taxon>Clostridia</taxon>
        <taxon>Neomoorellales</taxon>
        <taxon>Neomoorellaceae</taxon>
        <taxon>Neomoorella</taxon>
    </lineage>
</organism>
<accession>A0A2T0ATI0</accession>
<name>A0A2T0ATI0_9FIRM</name>
<gene>
    <name evidence="1" type="ORF">MOHU_11150</name>
</gene>
<dbReference type="EMBL" id="PVXM01000018">
    <property type="protein sequence ID" value="PRR73686.1"/>
    <property type="molecule type" value="Genomic_DNA"/>
</dbReference>